<keyword evidence="3" id="KW-0418">Kinase</keyword>
<accession>A0A517NW79</accession>
<protein>
    <submittedName>
        <fullName evidence="3">Hybrid sensory histidine kinase BarA</fullName>
    </submittedName>
</protein>
<dbReference type="PANTHER" id="PTHR44520">
    <property type="entry name" value="RESPONSE REGULATOR RCP1-RELATED"/>
    <property type="match status" value="1"/>
</dbReference>
<dbReference type="SMART" id="SM00448">
    <property type="entry name" value="REC"/>
    <property type="match status" value="1"/>
</dbReference>
<keyword evidence="4" id="KW-1185">Reference proteome</keyword>
<dbReference type="PANTHER" id="PTHR44520:SF2">
    <property type="entry name" value="RESPONSE REGULATOR RCP1"/>
    <property type="match status" value="1"/>
</dbReference>
<keyword evidence="3" id="KW-0808">Transferase</keyword>
<keyword evidence="1" id="KW-0597">Phosphoprotein</keyword>
<dbReference type="GO" id="GO:0016301">
    <property type="term" value="F:kinase activity"/>
    <property type="evidence" value="ECO:0007669"/>
    <property type="project" value="UniProtKB-KW"/>
</dbReference>
<sequence>MKQLSEPSSAVIHRALLIDDDDMDNFLHQRVIEKSTLVEQVVVFENAEEALTYVCDKMNLIDIIFVDLNMPRMDGFAFLDAFQELEYGPETPPIVVLLSTSISPEDADRVSKYSTKVLTEKKPLCLKMLKRLLADRINPPESDDAAS</sequence>
<dbReference type="OrthoDB" id="9786548at2"/>
<dbReference type="InterPro" id="IPR001789">
    <property type="entry name" value="Sig_transdc_resp-reg_receiver"/>
</dbReference>
<evidence type="ECO:0000313" key="3">
    <source>
        <dbReference type="EMBL" id="QDT11385.1"/>
    </source>
</evidence>
<proteinExistence type="predicted"/>
<name>A0A517NW79_9BACT</name>
<dbReference type="SUPFAM" id="SSF52172">
    <property type="entry name" value="CheY-like"/>
    <property type="match status" value="1"/>
</dbReference>
<dbReference type="AlphaFoldDB" id="A0A517NW79"/>
<dbReference type="Proteomes" id="UP000319817">
    <property type="component" value="Chromosome"/>
</dbReference>
<dbReference type="PROSITE" id="PS50110">
    <property type="entry name" value="RESPONSE_REGULATORY"/>
    <property type="match status" value="1"/>
</dbReference>
<dbReference type="Gene3D" id="3.40.50.2300">
    <property type="match status" value="1"/>
</dbReference>
<evidence type="ECO:0000259" key="2">
    <source>
        <dbReference type="PROSITE" id="PS50110"/>
    </source>
</evidence>
<evidence type="ECO:0000256" key="1">
    <source>
        <dbReference type="PROSITE-ProRule" id="PRU00169"/>
    </source>
</evidence>
<dbReference type="Pfam" id="PF00072">
    <property type="entry name" value="Response_reg"/>
    <property type="match status" value="1"/>
</dbReference>
<feature type="domain" description="Response regulatory" evidence="2">
    <location>
        <begin position="14"/>
        <end position="137"/>
    </location>
</feature>
<feature type="modified residue" description="4-aspartylphosphate" evidence="1">
    <location>
        <position position="67"/>
    </location>
</feature>
<dbReference type="InterPro" id="IPR052893">
    <property type="entry name" value="TCS_response_regulator"/>
</dbReference>
<reference evidence="3 4" key="1">
    <citation type="submission" date="2019-02" db="EMBL/GenBank/DDBJ databases">
        <title>Deep-cultivation of Planctomycetes and their phenomic and genomic characterization uncovers novel biology.</title>
        <authorList>
            <person name="Wiegand S."/>
            <person name="Jogler M."/>
            <person name="Boedeker C."/>
            <person name="Pinto D."/>
            <person name="Vollmers J."/>
            <person name="Rivas-Marin E."/>
            <person name="Kohn T."/>
            <person name="Peeters S.H."/>
            <person name="Heuer A."/>
            <person name="Rast P."/>
            <person name="Oberbeckmann S."/>
            <person name="Bunk B."/>
            <person name="Jeske O."/>
            <person name="Meyerdierks A."/>
            <person name="Storesund J.E."/>
            <person name="Kallscheuer N."/>
            <person name="Luecker S."/>
            <person name="Lage O.M."/>
            <person name="Pohl T."/>
            <person name="Merkel B.J."/>
            <person name="Hornburger P."/>
            <person name="Mueller R.-W."/>
            <person name="Bruemmer F."/>
            <person name="Labrenz M."/>
            <person name="Spormann A.M."/>
            <person name="Op den Camp H."/>
            <person name="Overmann J."/>
            <person name="Amann R."/>
            <person name="Jetten M.S.M."/>
            <person name="Mascher T."/>
            <person name="Medema M.H."/>
            <person name="Devos D.P."/>
            <person name="Kaster A.-K."/>
            <person name="Ovreas L."/>
            <person name="Rohde M."/>
            <person name="Galperin M.Y."/>
            <person name="Jogler C."/>
        </authorList>
    </citation>
    <scope>NUCLEOTIDE SEQUENCE [LARGE SCALE GENOMIC DNA]</scope>
    <source>
        <strain evidence="3 4">K23_9</strain>
    </source>
</reference>
<organism evidence="3 4">
    <name type="scientific">Stieleria marina</name>
    <dbReference type="NCBI Taxonomy" id="1930275"/>
    <lineage>
        <taxon>Bacteria</taxon>
        <taxon>Pseudomonadati</taxon>
        <taxon>Planctomycetota</taxon>
        <taxon>Planctomycetia</taxon>
        <taxon>Pirellulales</taxon>
        <taxon>Pirellulaceae</taxon>
        <taxon>Stieleria</taxon>
    </lineage>
</organism>
<dbReference type="RefSeq" id="WP_145419225.1">
    <property type="nucleotide sequence ID" value="NZ_CP036526.1"/>
</dbReference>
<evidence type="ECO:0000313" key="4">
    <source>
        <dbReference type="Proteomes" id="UP000319817"/>
    </source>
</evidence>
<dbReference type="EMBL" id="CP036526">
    <property type="protein sequence ID" value="QDT11385.1"/>
    <property type="molecule type" value="Genomic_DNA"/>
</dbReference>
<dbReference type="GO" id="GO:0000160">
    <property type="term" value="P:phosphorelay signal transduction system"/>
    <property type="evidence" value="ECO:0007669"/>
    <property type="project" value="InterPro"/>
</dbReference>
<gene>
    <name evidence="3" type="ORF">K239x_33810</name>
</gene>
<dbReference type="InterPro" id="IPR011006">
    <property type="entry name" value="CheY-like_superfamily"/>
</dbReference>